<feature type="transmembrane region" description="Helical" evidence="6">
    <location>
        <begin position="222"/>
        <end position="244"/>
    </location>
</feature>
<evidence type="ECO:0000256" key="6">
    <source>
        <dbReference type="SAM" id="Phobius"/>
    </source>
</evidence>
<keyword evidence="3 6" id="KW-0812">Transmembrane</keyword>
<dbReference type="Proteomes" id="UP000050544">
    <property type="component" value="Unassembled WGS sequence"/>
</dbReference>
<evidence type="ECO:0000256" key="1">
    <source>
        <dbReference type="ARBA" id="ARBA00004651"/>
    </source>
</evidence>
<dbReference type="NCBIfam" id="TIGR00374">
    <property type="entry name" value="flippase-like domain"/>
    <property type="match status" value="1"/>
</dbReference>
<evidence type="ECO:0000313" key="7">
    <source>
        <dbReference type="EMBL" id="KPL84622.1"/>
    </source>
</evidence>
<dbReference type="AlphaFoldDB" id="A0A0P6XQ20"/>
<keyword evidence="5 6" id="KW-0472">Membrane</keyword>
<dbReference type="InterPro" id="IPR022791">
    <property type="entry name" value="L-PG_synthase/AglD"/>
</dbReference>
<dbReference type="PANTHER" id="PTHR40277">
    <property type="entry name" value="BLL5419 PROTEIN"/>
    <property type="match status" value="1"/>
</dbReference>
<accession>A0A0P6XQ20</accession>
<comment type="subcellular location">
    <subcellularLocation>
        <location evidence="1">Cell membrane</location>
        <topology evidence="1">Multi-pass membrane protein</topology>
    </subcellularLocation>
</comment>
<feature type="transmembrane region" description="Helical" evidence="6">
    <location>
        <begin position="70"/>
        <end position="89"/>
    </location>
</feature>
<feature type="transmembrane region" description="Helical" evidence="6">
    <location>
        <begin position="109"/>
        <end position="127"/>
    </location>
</feature>
<gene>
    <name evidence="7" type="ORF">SE15_06085</name>
</gene>
<evidence type="ECO:0000313" key="8">
    <source>
        <dbReference type="Proteomes" id="UP000050544"/>
    </source>
</evidence>
<dbReference type="GO" id="GO:0005886">
    <property type="term" value="C:plasma membrane"/>
    <property type="evidence" value="ECO:0007669"/>
    <property type="project" value="UniProtKB-SubCell"/>
</dbReference>
<evidence type="ECO:0008006" key="9">
    <source>
        <dbReference type="Google" id="ProtNLM"/>
    </source>
</evidence>
<evidence type="ECO:0000256" key="5">
    <source>
        <dbReference type="ARBA" id="ARBA00023136"/>
    </source>
</evidence>
<evidence type="ECO:0000256" key="3">
    <source>
        <dbReference type="ARBA" id="ARBA00022692"/>
    </source>
</evidence>
<dbReference type="EMBL" id="LGKO01000002">
    <property type="protein sequence ID" value="KPL84622.1"/>
    <property type="molecule type" value="Genomic_DNA"/>
</dbReference>
<evidence type="ECO:0000256" key="2">
    <source>
        <dbReference type="ARBA" id="ARBA00022475"/>
    </source>
</evidence>
<dbReference type="STRING" id="869279.SE15_06085"/>
<dbReference type="PANTHER" id="PTHR40277:SF1">
    <property type="entry name" value="BLL5419 PROTEIN"/>
    <property type="match status" value="1"/>
</dbReference>
<feature type="transmembrane region" description="Helical" evidence="6">
    <location>
        <begin position="256"/>
        <end position="277"/>
    </location>
</feature>
<evidence type="ECO:0000256" key="4">
    <source>
        <dbReference type="ARBA" id="ARBA00022989"/>
    </source>
</evidence>
<protein>
    <recommendedName>
        <fullName evidence="9">Lysylphosphatidylglycerol synthetase</fullName>
    </recommendedName>
</protein>
<proteinExistence type="predicted"/>
<name>A0A0P6XQ20_9CHLR</name>
<keyword evidence="4 6" id="KW-1133">Transmembrane helix</keyword>
<feature type="transmembrane region" description="Helical" evidence="6">
    <location>
        <begin position="297"/>
        <end position="320"/>
    </location>
</feature>
<feature type="transmembrane region" description="Helical" evidence="6">
    <location>
        <begin position="39"/>
        <end position="58"/>
    </location>
</feature>
<dbReference type="Pfam" id="PF03706">
    <property type="entry name" value="LPG_synthase_TM"/>
    <property type="match status" value="1"/>
</dbReference>
<keyword evidence="2" id="KW-1003">Cell membrane</keyword>
<keyword evidence="8" id="KW-1185">Reference proteome</keyword>
<sequence length="335" mass="37065">MGGYYNCLWSEEKIAHTIQPPMMEPGLPRKTSTKYFSPWRLLGTLLGLGLTLYLLYSYGVDEFFQTLRAVPWGVLGLALGLTLLSRFMVTLRWLALLRSAGVGMDLKRALRLVFMGLFASNFLPTTVGGDAVRLVGVLQHEMSASTGVASLVMDRVIGSIGMATLLPWGIPMIWTGMGHLFSWQWMGVGVVTYLSQILRRGFQFLRGVLETVRIWLRHPQGIAMALLATYGHMGCTFLAAWMLLSSMGQSISLLEVGALWSLAYFITLIPISINGLGLQELSITYLYTHFGGVEPQAGLVLATLMRLLYMVASLPGAFFLPELTEGFKPRKGERD</sequence>
<reference evidence="7 8" key="1">
    <citation type="submission" date="2015-07" db="EMBL/GenBank/DDBJ databases">
        <title>Whole genome sequence of Thermanaerothrix daxensis DSM 23592.</title>
        <authorList>
            <person name="Hemp J."/>
            <person name="Ward L.M."/>
            <person name="Pace L.A."/>
            <person name="Fischer W.W."/>
        </authorList>
    </citation>
    <scope>NUCLEOTIDE SEQUENCE [LARGE SCALE GENOMIC DNA]</scope>
    <source>
        <strain evidence="7 8">GNS-1</strain>
    </source>
</reference>
<organism evidence="7 8">
    <name type="scientific">Thermanaerothrix daxensis</name>
    <dbReference type="NCBI Taxonomy" id="869279"/>
    <lineage>
        <taxon>Bacteria</taxon>
        <taxon>Bacillati</taxon>
        <taxon>Chloroflexota</taxon>
        <taxon>Anaerolineae</taxon>
        <taxon>Anaerolineales</taxon>
        <taxon>Anaerolineaceae</taxon>
        <taxon>Thermanaerothrix</taxon>
    </lineage>
</organism>
<feature type="transmembrane region" description="Helical" evidence="6">
    <location>
        <begin position="147"/>
        <end position="168"/>
    </location>
</feature>
<comment type="caution">
    <text evidence="7">The sequence shown here is derived from an EMBL/GenBank/DDBJ whole genome shotgun (WGS) entry which is preliminary data.</text>
</comment>